<evidence type="ECO:0000313" key="1">
    <source>
        <dbReference type="EMBL" id="QIP17292.1"/>
    </source>
</evidence>
<proteinExistence type="predicted"/>
<evidence type="ECO:0000313" key="2">
    <source>
        <dbReference type="Proteomes" id="UP000501802"/>
    </source>
</evidence>
<keyword evidence="1" id="KW-0121">Carboxypeptidase</keyword>
<dbReference type="KEGG" id="spib:G8759_33945"/>
<dbReference type="Pfam" id="PF18939">
    <property type="entry name" value="DUF5686"/>
    <property type="match status" value="1"/>
</dbReference>
<dbReference type="RefSeq" id="WP_167217997.1">
    <property type="nucleotide sequence ID" value="NZ_CP050063.1"/>
</dbReference>
<dbReference type="Proteomes" id="UP000501802">
    <property type="component" value="Chromosome"/>
</dbReference>
<name>A0A6G9AXV4_9BACT</name>
<dbReference type="InterPro" id="IPR008969">
    <property type="entry name" value="CarboxyPept-like_regulatory"/>
</dbReference>
<accession>A0A6G9AXV4</accession>
<organism evidence="1 2">
    <name type="scientific">Spirosoma aureum</name>
    <dbReference type="NCBI Taxonomy" id="2692134"/>
    <lineage>
        <taxon>Bacteria</taxon>
        <taxon>Pseudomonadati</taxon>
        <taxon>Bacteroidota</taxon>
        <taxon>Cytophagia</taxon>
        <taxon>Cytophagales</taxon>
        <taxon>Cytophagaceae</taxon>
        <taxon>Spirosoma</taxon>
    </lineage>
</organism>
<gene>
    <name evidence="1" type="ORF">G8759_33945</name>
</gene>
<dbReference type="Gene3D" id="2.50.20.10">
    <property type="entry name" value="Lipoprotein localisation LolA/LolB/LppX"/>
    <property type="match status" value="1"/>
</dbReference>
<keyword evidence="2" id="KW-1185">Reference proteome</keyword>
<keyword evidence="1" id="KW-0645">Protease</keyword>
<protein>
    <submittedName>
        <fullName evidence="1">Carboxypeptidase-like regulatory domain-containing protein</fullName>
    </submittedName>
</protein>
<dbReference type="Pfam" id="PF13715">
    <property type="entry name" value="CarbopepD_reg_2"/>
    <property type="match status" value="1"/>
</dbReference>
<dbReference type="GO" id="GO:0004180">
    <property type="term" value="F:carboxypeptidase activity"/>
    <property type="evidence" value="ECO:0007669"/>
    <property type="project" value="UniProtKB-KW"/>
</dbReference>
<sequence>MKASKLLSISDDNPCQIIHVQRRSIHFLVQIRQILFLIALFGCLATFGQTPTSQAVISGRITDLSLGQGIAFASIAVKGKPIGTQADADGRYKLQVRQPVDSILVTALGYQTVHVAVTAQTVDVALKPAASLLNEVVVHAGENPAFRILREINAHRKQNDFRQLSGYDYEAYSQLAITINQLSERFRQRKPVRAILSALEEKQGGKPATVLPVFFSETVSHIYARRNPQHTKEQILKTNISSVGITDDSFVAMFTGAGFNTLNFYQNQVILFKKEFISPLAEGGRSAYTYFLADTTQIGQHTCYGIDFDPKNERDLVFKGRMWIDKRSYALVRIEAQVGTAANINFIRQIDIDQTYELANDSGNAWLPETTHLTVSVGEVVKHTFGATVDYTTSVRQPLVGQPKSVDFFNVDIDLAEDREQSTPDYWQAQRLQSSQSHTYDQTRAMLDTVRSLPVVKSYTRAAQFVLNGGYLPLVRGVDVGSAFSMWAYNRVEGHRFRMGLQTNNTFSRTWQLSAYGAYGTRDRVWKTGAEVNFIPKRQPLTLITLRHSYDLEQLGFRIEDVADNSFFRINSRFGRYPQAYYQREMSLTAQRDLGTNFTQTVGARSRSMNLLFPFAINQTSESAPLATAMTDLRSSELFLETRYAPGRLPARRVTNRRIRRRPTETAPIVTLRYTLGTASFQSRTFSGYHKLQMQVDHTLRWGLFGRTQYTIKAGYSPSTIPYLLLQVHLGNQTPFYNKNAFNLMNYAEFVSDRYVSVAVEHKFEGLLTNRLPIIRRWGWRTFMTGNVLWGQLSEANYKLIATQDSKGKRLPPVHSLQQTPYVEVGYGFENILKSLRIEALHRLTYRQNPNVTPFAIKVSFQLGL</sequence>
<dbReference type="EMBL" id="CP050063">
    <property type="protein sequence ID" value="QIP17292.1"/>
    <property type="molecule type" value="Genomic_DNA"/>
</dbReference>
<keyword evidence="1" id="KW-0378">Hydrolase</keyword>
<reference evidence="1 2" key="1">
    <citation type="submission" date="2020-03" db="EMBL/GenBank/DDBJ databases">
        <authorList>
            <person name="Kim M.K."/>
        </authorList>
    </citation>
    <scope>NUCLEOTIDE SEQUENCE [LARGE SCALE GENOMIC DNA]</scope>
    <source>
        <strain evidence="1 2">BT328</strain>
    </source>
</reference>
<dbReference type="InterPro" id="IPR043741">
    <property type="entry name" value="DUF5686"/>
</dbReference>
<dbReference type="SUPFAM" id="SSF49464">
    <property type="entry name" value="Carboxypeptidase regulatory domain-like"/>
    <property type="match status" value="1"/>
</dbReference>
<dbReference type="AlphaFoldDB" id="A0A6G9AXV4"/>
<dbReference type="Gene3D" id="2.60.40.1120">
    <property type="entry name" value="Carboxypeptidase-like, regulatory domain"/>
    <property type="match status" value="1"/>
</dbReference>